<dbReference type="SUPFAM" id="SSF103481">
    <property type="entry name" value="Multidrug resistance efflux transporter EmrE"/>
    <property type="match status" value="2"/>
</dbReference>
<dbReference type="EMBL" id="FNDK01000012">
    <property type="protein sequence ID" value="SDH83431.1"/>
    <property type="molecule type" value="Genomic_DNA"/>
</dbReference>
<dbReference type="InterPro" id="IPR050638">
    <property type="entry name" value="AA-Vitamin_Transporters"/>
</dbReference>
<dbReference type="Gene3D" id="1.10.3730.20">
    <property type="match status" value="2"/>
</dbReference>
<feature type="transmembrane region" description="Helical" evidence="6">
    <location>
        <begin position="215"/>
        <end position="235"/>
    </location>
</feature>
<organism evidence="8 9">
    <name type="scientific">Alteribacillus persepolensis</name>
    <dbReference type="NCBI Taxonomy" id="568899"/>
    <lineage>
        <taxon>Bacteria</taxon>
        <taxon>Bacillati</taxon>
        <taxon>Bacillota</taxon>
        <taxon>Bacilli</taxon>
        <taxon>Bacillales</taxon>
        <taxon>Bacillaceae</taxon>
        <taxon>Alteribacillus</taxon>
    </lineage>
</organism>
<feature type="transmembrane region" description="Helical" evidence="6">
    <location>
        <begin position="36"/>
        <end position="57"/>
    </location>
</feature>
<keyword evidence="5 6" id="KW-0472">Membrane</keyword>
<evidence type="ECO:0000256" key="1">
    <source>
        <dbReference type="ARBA" id="ARBA00004127"/>
    </source>
</evidence>
<dbReference type="STRING" id="568899.SAMN05192534_112103"/>
<evidence type="ECO:0000259" key="7">
    <source>
        <dbReference type="Pfam" id="PF00892"/>
    </source>
</evidence>
<dbReference type="PANTHER" id="PTHR32322:SF2">
    <property type="entry name" value="EAMA DOMAIN-CONTAINING PROTEIN"/>
    <property type="match status" value="1"/>
</dbReference>
<dbReference type="GO" id="GO:0016020">
    <property type="term" value="C:membrane"/>
    <property type="evidence" value="ECO:0007669"/>
    <property type="project" value="UniProtKB-SubCell"/>
</dbReference>
<evidence type="ECO:0000256" key="6">
    <source>
        <dbReference type="SAM" id="Phobius"/>
    </source>
</evidence>
<evidence type="ECO:0000313" key="8">
    <source>
        <dbReference type="EMBL" id="SDH83431.1"/>
    </source>
</evidence>
<gene>
    <name evidence="8" type="ORF">SAMN05192534_112103</name>
</gene>
<evidence type="ECO:0000313" key="9">
    <source>
        <dbReference type="Proteomes" id="UP000199163"/>
    </source>
</evidence>
<dbReference type="InterPro" id="IPR000620">
    <property type="entry name" value="EamA_dom"/>
</dbReference>
<feature type="transmembrane region" description="Helical" evidence="6">
    <location>
        <begin position="69"/>
        <end position="90"/>
    </location>
</feature>
<comment type="similarity">
    <text evidence="2">Belongs to the EamA transporter family.</text>
</comment>
<dbReference type="PANTHER" id="PTHR32322">
    <property type="entry name" value="INNER MEMBRANE TRANSPORTER"/>
    <property type="match status" value="1"/>
</dbReference>
<dbReference type="AlphaFoldDB" id="A0A1G8FMY8"/>
<feature type="transmembrane region" description="Helical" evidence="6">
    <location>
        <begin position="96"/>
        <end position="118"/>
    </location>
</feature>
<comment type="subcellular location">
    <subcellularLocation>
        <location evidence="1">Endomembrane system</location>
        <topology evidence="1">Multi-pass membrane protein</topology>
    </subcellularLocation>
</comment>
<feature type="transmembrane region" description="Helical" evidence="6">
    <location>
        <begin position="183"/>
        <end position="203"/>
    </location>
</feature>
<dbReference type="Proteomes" id="UP000199163">
    <property type="component" value="Unassembled WGS sequence"/>
</dbReference>
<name>A0A1G8FMY8_9BACI</name>
<feature type="transmembrane region" description="Helical" evidence="6">
    <location>
        <begin position="127"/>
        <end position="145"/>
    </location>
</feature>
<feature type="transmembrane region" description="Helical" evidence="6">
    <location>
        <begin position="247"/>
        <end position="266"/>
    </location>
</feature>
<dbReference type="Pfam" id="PF00892">
    <property type="entry name" value="EamA"/>
    <property type="match status" value="2"/>
</dbReference>
<dbReference type="RefSeq" id="WP_245705243.1">
    <property type="nucleotide sequence ID" value="NZ_FNDK01000012.1"/>
</dbReference>
<evidence type="ECO:0000256" key="2">
    <source>
        <dbReference type="ARBA" id="ARBA00007362"/>
    </source>
</evidence>
<feature type="transmembrane region" description="Helical" evidence="6">
    <location>
        <begin position="272"/>
        <end position="291"/>
    </location>
</feature>
<keyword evidence="9" id="KW-1185">Reference proteome</keyword>
<feature type="transmembrane region" description="Helical" evidence="6">
    <location>
        <begin position="151"/>
        <end position="171"/>
    </location>
</feature>
<keyword evidence="4 6" id="KW-1133">Transmembrane helix</keyword>
<evidence type="ECO:0000256" key="3">
    <source>
        <dbReference type="ARBA" id="ARBA00022692"/>
    </source>
</evidence>
<dbReference type="InterPro" id="IPR037185">
    <property type="entry name" value="EmrE-like"/>
</dbReference>
<evidence type="ECO:0000256" key="5">
    <source>
        <dbReference type="ARBA" id="ARBA00023136"/>
    </source>
</evidence>
<feature type="domain" description="EamA" evidence="7">
    <location>
        <begin position="156"/>
        <end position="289"/>
    </location>
</feature>
<feature type="transmembrane region" description="Helical" evidence="6">
    <location>
        <begin position="7"/>
        <end position="30"/>
    </location>
</feature>
<reference evidence="8 9" key="1">
    <citation type="submission" date="2016-10" db="EMBL/GenBank/DDBJ databases">
        <authorList>
            <person name="de Groot N.N."/>
        </authorList>
    </citation>
    <scope>NUCLEOTIDE SEQUENCE [LARGE SCALE GENOMIC DNA]</scope>
    <source>
        <strain evidence="8 9">DSM 21632</strain>
    </source>
</reference>
<proteinExistence type="inferred from homology"/>
<keyword evidence="3 6" id="KW-0812">Transmembrane</keyword>
<evidence type="ECO:0000256" key="4">
    <source>
        <dbReference type="ARBA" id="ARBA00022989"/>
    </source>
</evidence>
<protein>
    <submittedName>
        <fullName evidence="8">Threonine/homoserine efflux transporter RhtA</fullName>
    </submittedName>
</protein>
<sequence>MRSTMTAYGITALGASFWGLTGLFVQNLYAFGLSPLHVVTIRMTLSAFIMFCLIGVIRPYLLKIYIRDIPHFIGLGVVSIALFNWCYFTVMERSTLSIAVVLLYTSPIFVAVISRFVFREPITKNKTAATILTLIGCSLVAGLLPNGEMNITFSILFIGVAAGFFCALYSIIGKFVSQKYHSVTITAYSMLCGAVFLFPISGITHHLEPFKTEPMAWVNALLSVFVSTISAYILYTAGLKYIESSHAAILSTMELVVAVAVGVVVFGDMLSIWQNIGITLVFSAILLAVFSRKQKFVKRQKQM</sequence>
<feature type="domain" description="EamA" evidence="7">
    <location>
        <begin position="11"/>
        <end position="140"/>
    </location>
</feature>
<accession>A0A1G8FMY8</accession>